<feature type="domain" description="Nucleotidyl transferase" evidence="1">
    <location>
        <begin position="3"/>
        <end position="227"/>
    </location>
</feature>
<dbReference type="EC" id="2.7.7.71" evidence="2"/>
<dbReference type="InterPro" id="IPR029044">
    <property type="entry name" value="Nucleotide-diphossugar_trans"/>
</dbReference>
<accession>A0ABM9CXL8</accession>
<keyword evidence="2" id="KW-0548">Nucleotidyltransferase</keyword>
<proteinExistence type="predicted"/>
<evidence type="ECO:0000313" key="3">
    <source>
        <dbReference type="Proteomes" id="UP000838821"/>
    </source>
</evidence>
<dbReference type="RefSeq" id="WP_236292655.1">
    <property type="nucleotide sequence ID" value="NZ_CAKMMW010000031.1"/>
</dbReference>
<dbReference type="Gene3D" id="3.90.550.10">
    <property type="entry name" value="Spore Coat Polysaccharide Biosynthesis Protein SpsA, Chain A"/>
    <property type="match status" value="1"/>
</dbReference>
<keyword evidence="3" id="KW-1185">Reference proteome</keyword>
<dbReference type="Pfam" id="PF00483">
    <property type="entry name" value="NTP_transferase"/>
    <property type="match status" value="1"/>
</dbReference>
<dbReference type="CDD" id="cd06915">
    <property type="entry name" value="NTP_transferase_WcbM_like"/>
    <property type="match status" value="1"/>
</dbReference>
<sequence length="235" mass="26300">MEAIILAGGLGTRLREVIWDLPKPMAPVLGKPFLHYILERLEMQGVRRVILAVGYKHETISSYFGHRFGEIRIAYSVEEEPLGTGGALKKAMTQISSDQVLVLNGDTLFHVDIPQLVQVHKERAADLTLSLKPMKRFDRYGAVIVSSDCRVLSFEEKRMCESGLINGGVYVARTDLWDLFELLAAPFSFEQFLGSPDAQKLHMYGFPSEGYFIDIGIPEDYERAKSELGTGSGDR</sequence>
<reference evidence="2" key="1">
    <citation type="submission" date="2022-01" db="EMBL/GenBank/DDBJ databases">
        <authorList>
            <person name="Criscuolo A."/>
        </authorList>
    </citation>
    <scope>NUCLEOTIDE SEQUENCE</scope>
    <source>
        <strain evidence="2">CIP111891</strain>
    </source>
</reference>
<dbReference type="PANTHER" id="PTHR22572">
    <property type="entry name" value="SUGAR-1-PHOSPHATE GUANYL TRANSFERASE"/>
    <property type="match status" value="1"/>
</dbReference>
<dbReference type="GO" id="GO:0016779">
    <property type="term" value="F:nucleotidyltransferase activity"/>
    <property type="evidence" value="ECO:0007669"/>
    <property type="project" value="UniProtKB-KW"/>
</dbReference>
<name>A0ABM9CXL8_9BACL</name>
<keyword evidence="2" id="KW-0808">Transferase</keyword>
<comment type="caution">
    <text evidence="2">The sequence shown here is derived from an EMBL/GenBank/DDBJ whole genome shotgun (WGS) entry which is preliminary data.</text>
</comment>
<dbReference type="InterPro" id="IPR050486">
    <property type="entry name" value="Mannose-1P_guanyltransferase"/>
</dbReference>
<dbReference type="InterPro" id="IPR005835">
    <property type="entry name" value="NTP_transferase_dom"/>
</dbReference>
<gene>
    <name evidence="2" type="primary">hddC</name>
    <name evidence="2" type="ORF">PAECIP111891_06321</name>
</gene>
<protein>
    <submittedName>
        <fullName evidence="2">D-glycero-alpha-D-manno-heptose 1-phosphate guanylyltransferase</fullName>
        <ecNumber evidence="2">2.7.7.71</ecNumber>
    </submittedName>
</protein>
<organism evidence="2 3">
    <name type="scientific">Paenibacillus allorhizoplanae</name>
    <dbReference type="NCBI Taxonomy" id="2905648"/>
    <lineage>
        <taxon>Bacteria</taxon>
        <taxon>Bacillati</taxon>
        <taxon>Bacillota</taxon>
        <taxon>Bacilli</taxon>
        <taxon>Bacillales</taxon>
        <taxon>Paenibacillaceae</taxon>
        <taxon>Paenibacillus</taxon>
    </lineage>
</organism>
<evidence type="ECO:0000259" key="1">
    <source>
        <dbReference type="Pfam" id="PF00483"/>
    </source>
</evidence>
<evidence type="ECO:0000313" key="2">
    <source>
        <dbReference type="EMBL" id="CAH1228658.1"/>
    </source>
</evidence>
<dbReference type="EMBL" id="CAKMMW010000031">
    <property type="protein sequence ID" value="CAH1228658.1"/>
    <property type="molecule type" value="Genomic_DNA"/>
</dbReference>
<dbReference type="SUPFAM" id="SSF53448">
    <property type="entry name" value="Nucleotide-diphospho-sugar transferases"/>
    <property type="match status" value="1"/>
</dbReference>
<dbReference type="Proteomes" id="UP000838821">
    <property type="component" value="Unassembled WGS sequence"/>
</dbReference>